<dbReference type="AlphaFoldDB" id="A0A7G9W5R0"/>
<gene>
    <name evidence="2" type="ORF">HYG86_04155</name>
</gene>
<sequence length="379" mass="41874">MFKKLFILLLVAIMALSLAACDTSDTDDNADGTFKIGIMTGTVSQGEEEFRMAQDMLAKYPDMIVTTTYPDRFMQEVETTITNMMAMADDPDVKAIVMVQAVPGAAAAIDRVREVRPDMLFILGAPQEDQDLIKTKGDIILNTDDLGRGEQIAQQAHDMGAKTLVHYSFPRHMSIEFLAVRRDRMKAEAQRLGMTFVEVDAPDPTGDAGVPGTQQFINEDVPRRIAEYGEDTALFATNCSMMEPLIRQTIEHKGIFPVQCCPSPYHAYPAALAIPVPEEFQGDLDYILTMIGEKVAEAGASGRVATWPVPVNMMFIEAGVEYAIAYLNGETDGRVDKAKLQSIMEEIAGTSVQLTIYGDEDDPNDPKNYFLYLSDHIVF</sequence>
<keyword evidence="3" id="KW-1185">Reference proteome</keyword>
<reference evidence="2 3" key="1">
    <citation type="submission" date="2020-07" db="EMBL/GenBank/DDBJ databases">
        <title>Alkalicella. sp. LB2 genome.</title>
        <authorList>
            <person name="Postec A."/>
            <person name="Quemeneur M."/>
        </authorList>
    </citation>
    <scope>NUCLEOTIDE SEQUENCE [LARGE SCALE GENOMIC DNA]</scope>
    <source>
        <strain evidence="2 3">LB2</strain>
    </source>
</reference>
<evidence type="ECO:0000256" key="1">
    <source>
        <dbReference type="SAM" id="SignalP"/>
    </source>
</evidence>
<feature type="chain" id="PRO_5039619363" evidence="1">
    <location>
        <begin position="20"/>
        <end position="379"/>
    </location>
</feature>
<dbReference type="Proteomes" id="UP000516160">
    <property type="component" value="Chromosome"/>
</dbReference>
<dbReference type="RefSeq" id="WP_213167684.1">
    <property type="nucleotide sequence ID" value="NZ_CP058559.1"/>
</dbReference>
<dbReference type="InterPro" id="IPR024258">
    <property type="entry name" value="DUF3798"/>
</dbReference>
<organism evidence="2 3">
    <name type="scientific">Alkalicella caledoniensis</name>
    <dbReference type="NCBI Taxonomy" id="2731377"/>
    <lineage>
        <taxon>Bacteria</taxon>
        <taxon>Bacillati</taxon>
        <taxon>Bacillota</taxon>
        <taxon>Clostridia</taxon>
        <taxon>Eubacteriales</taxon>
        <taxon>Proteinivoracaceae</taxon>
        <taxon>Alkalicella</taxon>
    </lineage>
</organism>
<dbReference type="Gene3D" id="3.40.50.2300">
    <property type="match status" value="1"/>
</dbReference>
<keyword evidence="1" id="KW-0732">Signal</keyword>
<dbReference type="KEGG" id="acae:HYG86_04155"/>
<evidence type="ECO:0000313" key="3">
    <source>
        <dbReference type="Proteomes" id="UP000516160"/>
    </source>
</evidence>
<accession>A0A7G9W5R0</accession>
<evidence type="ECO:0000313" key="2">
    <source>
        <dbReference type="EMBL" id="QNO14022.1"/>
    </source>
</evidence>
<protein>
    <submittedName>
        <fullName evidence="2">DUF3798 domain-containing protein</fullName>
    </submittedName>
</protein>
<feature type="signal peptide" evidence="1">
    <location>
        <begin position="1"/>
        <end position="19"/>
    </location>
</feature>
<name>A0A7G9W5R0_ALKCA</name>
<dbReference type="PROSITE" id="PS51257">
    <property type="entry name" value="PROKAR_LIPOPROTEIN"/>
    <property type="match status" value="1"/>
</dbReference>
<dbReference type="EMBL" id="CP058559">
    <property type="protein sequence ID" value="QNO14022.1"/>
    <property type="molecule type" value="Genomic_DNA"/>
</dbReference>
<dbReference type="Pfam" id="PF12683">
    <property type="entry name" value="DUF3798"/>
    <property type="match status" value="1"/>
</dbReference>
<proteinExistence type="predicted"/>
<dbReference type="Gene3D" id="3.40.50.11390">
    <property type="match status" value="1"/>
</dbReference>